<dbReference type="CDD" id="cd04794">
    <property type="entry name" value="euk_LANCL"/>
    <property type="match status" value="1"/>
</dbReference>
<dbReference type="Proteomes" id="UP001431010">
    <property type="component" value="Chromosome"/>
</dbReference>
<proteinExistence type="predicted"/>
<dbReference type="Pfam" id="PF05147">
    <property type="entry name" value="LANC_like"/>
    <property type="match status" value="1"/>
</dbReference>
<dbReference type="EMBL" id="CP088156">
    <property type="protein sequence ID" value="UFZ03425.1"/>
    <property type="molecule type" value="Genomic_DNA"/>
</dbReference>
<gene>
    <name evidence="1" type="ORF">LQG66_30030</name>
</gene>
<dbReference type="SUPFAM" id="SSF158745">
    <property type="entry name" value="LanC-like"/>
    <property type="match status" value="1"/>
</dbReference>
<dbReference type="RefSeq" id="WP_231319445.1">
    <property type="nucleotide sequence ID" value="NZ_CP088156.1"/>
</dbReference>
<dbReference type="Gene3D" id="1.50.10.10">
    <property type="match status" value="1"/>
</dbReference>
<keyword evidence="2" id="KW-1185">Reference proteome</keyword>
<dbReference type="PANTHER" id="PTHR12736">
    <property type="entry name" value="LANC-LIKE PROTEIN"/>
    <property type="match status" value="1"/>
</dbReference>
<protein>
    <submittedName>
        <fullName evidence="1">LanC-like protein</fullName>
    </submittedName>
</protein>
<evidence type="ECO:0000313" key="1">
    <source>
        <dbReference type="EMBL" id="UFZ03425.1"/>
    </source>
</evidence>
<sequence>MITFGRHRPLVQTPWEESAARIAIDDIAVDAVAQFDPDTFWPAHPSDDGTQDGDPSFYKGAAGVIWALDYLHRIGATRVAKDFRPVLPKLIERTVVDHEASSPPDYEKHGSLLRGDMGAALLAMRLAPTSDIAELIYRRAEANNELPIRELMWGMPGSMIAAVHMAEMTGEARWRSLFEIQAARLLSEVEDTPQGPLWTQDLYGAKDRFLGPVHGFAGNVIPLLLGWHWLSAAQQAHVADFVPKALEANAWRYDIGTTWGPRSKREKRLFICQHCHGAPGMVTTFADAPFATPDFDTMLLDGGRFTWSAGPLTKGSNLCHGTGGNGYAFLKLYRRTKDPIWLDRARQFAMTAIVQVRGAQMTTGRGRYSLWTGDIGLAIYLWDCITGEPRFPTIDVF</sequence>
<dbReference type="PRINTS" id="PR01950">
    <property type="entry name" value="LANCSUPER"/>
</dbReference>
<dbReference type="PANTHER" id="PTHR12736:SF7">
    <property type="entry name" value="LANC-LIKE PROTEIN 3"/>
    <property type="match status" value="1"/>
</dbReference>
<dbReference type="InterPro" id="IPR007822">
    <property type="entry name" value="LANC-like"/>
</dbReference>
<organism evidence="1 2">
    <name type="scientific">Bradyrhizobium ontarionense</name>
    <dbReference type="NCBI Taxonomy" id="2898149"/>
    <lineage>
        <taxon>Bacteria</taxon>
        <taxon>Pseudomonadati</taxon>
        <taxon>Pseudomonadota</taxon>
        <taxon>Alphaproteobacteria</taxon>
        <taxon>Hyphomicrobiales</taxon>
        <taxon>Nitrobacteraceae</taxon>
        <taxon>Bradyrhizobium</taxon>
    </lineage>
</organism>
<dbReference type="SMART" id="SM01260">
    <property type="entry name" value="LANC_like"/>
    <property type="match status" value="1"/>
</dbReference>
<name>A0ABY3R7W4_9BRAD</name>
<evidence type="ECO:0000313" key="2">
    <source>
        <dbReference type="Proteomes" id="UP001431010"/>
    </source>
</evidence>
<dbReference type="InterPro" id="IPR012341">
    <property type="entry name" value="6hp_glycosidase-like_sf"/>
</dbReference>
<accession>A0ABY3R7W4</accession>
<reference evidence="1" key="1">
    <citation type="journal article" date="2024" name="Antonie Van Leeuwenhoek">
        <title>Bradyrhizobium ontarionense sp. nov., a novel bacterial symbiont isolated from Aeschynomene indica (Indian jointvetch), harbours photosynthesis, nitrogen fixation and nitrous oxide (N2O) reductase genes.</title>
        <authorList>
            <person name="Bromfield E.S.P."/>
            <person name="Cloutier S."/>
        </authorList>
    </citation>
    <scope>NUCLEOTIDE SEQUENCE</scope>
    <source>
        <strain evidence="1">A19</strain>
    </source>
</reference>